<gene>
    <name evidence="2" type="ORF">PIB30_051786</name>
</gene>
<evidence type="ECO:0000313" key="3">
    <source>
        <dbReference type="Proteomes" id="UP001341840"/>
    </source>
</evidence>
<comment type="caution">
    <text evidence="2">The sequence shown here is derived from an EMBL/GenBank/DDBJ whole genome shotgun (WGS) entry which is preliminary data.</text>
</comment>
<name>A0ABU6RIQ7_9FABA</name>
<organism evidence="2 3">
    <name type="scientific">Stylosanthes scabra</name>
    <dbReference type="NCBI Taxonomy" id="79078"/>
    <lineage>
        <taxon>Eukaryota</taxon>
        <taxon>Viridiplantae</taxon>
        <taxon>Streptophyta</taxon>
        <taxon>Embryophyta</taxon>
        <taxon>Tracheophyta</taxon>
        <taxon>Spermatophyta</taxon>
        <taxon>Magnoliopsida</taxon>
        <taxon>eudicotyledons</taxon>
        <taxon>Gunneridae</taxon>
        <taxon>Pentapetalae</taxon>
        <taxon>rosids</taxon>
        <taxon>fabids</taxon>
        <taxon>Fabales</taxon>
        <taxon>Fabaceae</taxon>
        <taxon>Papilionoideae</taxon>
        <taxon>50 kb inversion clade</taxon>
        <taxon>dalbergioids sensu lato</taxon>
        <taxon>Dalbergieae</taxon>
        <taxon>Pterocarpus clade</taxon>
        <taxon>Stylosanthes</taxon>
    </lineage>
</organism>
<accession>A0ABU6RIQ7</accession>
<feature type="region of interest" description="Disordered" evidence="1">
    <location>
        <begin position="47"/>
        <end position="102"/>
    </location>
</feature>
<dbReference type="Proteomes" id="UP001341840">
    <property type="component" value="Unassembled WGS sequence"/>
</dbReference>
<proteinExistence type="predicted"/>
<evidence type="ECO:0000313" key="2">
    <source>
        <dbReference type="EMBL" id="MED6123706.1"/>
    </source>
</evidence>
<evidence type="ECO:0008006" key="4">
    <source>
        <dbReference type="Google" id="ProtNLM"/>
    </source>
</evidence>
<dbReference type="EMBL" id="JASCZI010030578">
    <property type="protein sequence ID" value="MED6123706.1"/>
    <property type="molecule type" value="Genomic_DNA"/>
</dbReference>
<feature type="compositionally biased region" description="Basic and acidic residues" evidence="1">
    <location>
        <begin position="60"/>
        <end position="87"/>
    </location>
</feature>
<protein>
    <recommendedName>
        <fullName evidence="4">Retrotransposon Copia-like N-terminal domain-containing protein</fullName>
    </recommendedName>
</protein>
<feature type="compositionally biased region" description="Polar residues" evidence="1">
    <location>
        <begin position="89"/>
        <end position="102"/>
    </location>
</feature>
<reference evidence="2 3" key="1">
    <citation type="journal article" date="2023" name="Plants (Basel)">
        <title>Bridging the Gap: Combining Genomics and Transcriptomics Approaches to Understand Stylosanthes scabra, an Orphan Legume from the Brazilian Caatinga.</title>
        <authorList>
            <person name="Ferreira-Neto J.R.C."/>
            <person name="da Silva M.D."/>
            <person name="Binneck E."/>
            <person name="de Melo N.F."/>
            <person name="da Silva R.H."/>
            <person name="de Melo A.L.T.M."/>
            <person name="Pandolfi V."/>
            <person name="Bustamante F.O."/>
            <person name="Brasileiro-Vidal A.C."/>
            <person name="Benko-Iseppon A.M."/>
        </authorList>
    </citation>
    <scope>NUCLEOTIDE SEQUENCE [LARGE SCALE GENOMIC DNA]</scope>
    <source>
        <tissue evidence="2">Leaves</tissue>
    </source>
</reference>
<evidence type="ECO:0000256" key="1">
    <source>
        <dbReference type="SAM" id="MobiDB-lite"/>
    </source>
</evidence>
<sequence>MALIGSSHLNNKNGLIPLSDKLDEDNYSTWKKSILLTIRTLKLEHHLSHDKISPQYEPISAKEPESDPNSKKNADKAAAKIADKPDASSRSIILQQSGKFLE</sequence>
<keyword evidence="3" id="KW-1185">Reference proteome</keyword>
<feature type="region of interest" description="Disordered" evidence="1">
    <location>
        <begin position="1"/>
        <end position="22"/>
    </location>
</feature>